<keyword evidence="5 8" id="KW-0479">Metal-binding</keyword>
<feature type="active site" evidence="8">
    <location>
        <position position="9"/>
    </location>
</feature>
<reference evidence="10" key="1">
    <citation type="journal article" date="2019" name="Int. J. Syst. Evol. Microbiol.">
        <title>The Global Catalogue of Microorganisms (GCM) 10K type strain sequencing project: providing services to taxonomists for standard genome sequencing and annotation.</title>
        <authorList>
            <consortium name="The Broad Institute Genomics Platform"/>
            <consortium name="The Broad Institute Genome Sequencing Center for Infectious Disease"/>
            <person name="Wu L."/>
            <person name="Ma J."/>
        </authorList>
    </citation>
    <scope>NUCLEOTIDE SEQUENCE [LARGE SCALE GENOMIC DNA]</scope>
    <source>
        <strain evidence="10">CCUG 56608</strain>
    </source>
</reference>
<comment type="subcellular location">
    <subcellularLocation>
        <location evidence="1 8">Cytoplasm</location>
    </subcellularLocation>
</comment>
<dbReference type="Proteomes" id="UP001597041">
    <property type="component" value="Unassembled WGS sequence"/>
</dbReference>
<evidence type="ECO:0000313" key="10">
    <source>
        <dbReference type="Proteomes" id="UP001597041"/>
    </source>
</evidence>
<dbReference type="Pfam" id="PF00227">
    <property type="entry name" value="Proteasome"/>
    <property type="match status" value="1"/>
</dbReference>
<comment type="subunit">
    <text evidence="8">A double ring-shaped homohexamer of HslV is capped on each side by a ring-shaped HslU homohexamer. The assembly of the HslU/HslV complex is dependent on binding of ATP.</text>
</comment>
<dbReference type="InterPro" id="IPR001353">
    <property type="entry name" value="Proteasome_sua/b"/>
</dbReference>
<organism evidence="9 10">
    <name type="scientific">Oceanobacillus locisalsi</name>
    <dbReference type="NCBI Taxonomy" id="546107"/>
    <lineage>
        <taxon>Bacteria</taxon>
        <taxon>Bacillati</taxon>
        <taxon>Bacillota</taxon>
        <taxon>Bacilli</taxon>
        <taxon>Bacillales</taxon>
        <taxon>Bacillaceae</taxon>
        <taxon>Oceanobacillus</taxon>
    </lineage>
</organism>
<dbReference type="InterPro" id="IPR022281">
    <property type="entry name" value="ATP-dep_Prtase_HsIV_su"/>
</dbReference>
<dbReference type="NCBIfam" id="TIGR03692">
    <property type="entry name" value="ATP_dep_HslV"/>
    <property type="match status" value="1"/>
</dbReference>
<dbReference type="GO" id="GO:0006508">
    <property type="term" value="P:proteolysis"/>
    <property type="evidence" value="ECO:0007669"/>
    <property type="project" value="UniProtKB-KW"/>
</dbReference>
<dbReference type="PIRSF" id="PIRSF039093">
    <property type="entry name" value="HslV"/>
    <property type="match status" value="1"/>
</dbReference>
<dbReference type="EMBL" id="JBHTKK010000024">
    <property type="protein sequence ID" value="MFD1067582.1"/>
    <property type="molecule type" value="Genomic_DNA"/>
</dbReference>
<evidence type="ECO:0000256" key="4">
    <source>
        <dbReference type="ARBA" id="ARBA00022670"/>
    </source>
</evidence>
<dbReference type="EC" id="3.4.25.2" evidence="8"/>
<keyword evidence="10" id="KW-1185">Reference proteome</keyword>
<keyword evidence="3 8" id="KW-0963">Cytoplasm</keyword>
<gene>
    <name evidence="8 9" type="primary">hslV</name>
    <name evidence="9" type="ORF">ACFQ19_16360</name>
</gene>
<protein>
    <recommendedName>
        <fullName evidence="8">ATP-dependent protease subunit HslV</fullName>
        <ecNumber evidence="8">3.4.25.2</ecNumber>
    </recommendedName>
</protein>
<keyword evidence="4 8" id="KW-0645">Protease</keyword>
<evidence type="ECO:0000256" key="8">
    <source>
        <dbReference type="HAMAP-Rule" id="MF_00248"/>
    </source>
</evidence>
<dbReference type="NCBIfam" id="NF003964">
    <property type="entry name" value="PRK05456.1"/>
    <property type="match status" value="1"/>
</dbReference>
<evidence type="ECO:0000256" key="3">
    <source>
        <dbReference type="ARBA" id="ARBA00022490"/>
    </source>
</evidence>
<feature type="binding site" evidence="8">
    <location>
        <position position="172"/>
    </location>
    <ligand>
        <name>Na(+)</name>
        <dbReference type="ChEBI" id="CHEBI:29101"/>
    </ligand>
</feature>
<evidence type="ECO:0000256" key="1">
    <source>
        <dbReference type="ARBA" id="ARBA00004496"/>
    </source>
</evidence>
<comment type="similarity">
    <text evidence="2 8">Belongs to the peptidase T1B family. HslV subfamily.</text>
</comment>
<evidence type="ECO:0000256" key="5">
    <source>
        <dbReference type="ARBA" id="ARBA00022723"/>
    </source>
</evidence>
<keyword evidence="6 8" id="KW-0378">Hydrolase</keyword>
<comment type="catalytic activity">
    <reaction evidence="8">
        <text>ATP-dependent cleavage of peptide bonds with broad specificity.</text>
        <dbReference type="EC" id="3.4.25.2"/>
    </reaction>
</comment>
<dbReference type="PANTHER" id="PTHR32194:SF0">
    <property type="entry name" value="ATP-DEPENDENT PROTEASE SUBUNIT HSLV"/>
    <property type="match status" value="1"/>
</dbReference>
<keyword evidence="7 8" id="KW-0915">Sodium</keyword>
<feature type="binding site" evidence="8">
    <location>
        <position position="169"/>
    </location>
    <ligand>
        <name>Na(+)</name>
        <dbReference type="ChEBI" id="CHEBI:29101"/>
    </ligand>
</feature>
<dbReference type="HAMAP" id="MF_00248">
    <property type="entry name" value="HslV"/>
    <property type="match status" value="1"/>
</dbReference>
<comment type="activity regulation">
    <text evidence="8">Allosterically activated by HslU binding.</text>
</comment>
<evidence type="ECO:0000256" key="6">
    <source>
        <dbReference type="ARBA" id="ARBA00022801"/>
    </source>
</evidence>
<dbReference type="RefSeq" id="WP_379593713.1">
    <property type="nucleotide sequence ID" value="NZ_JBHTKK010000024.1"/>
</dbReference>
<proteinExistence type="inferred from homology"/>
<dbReference type="GO" id="GO:0008233">
    <property type="term" value="F:peptidase activity"/>
    <property type="evidence" value="ECO:0007669"/>
    <property type="project" value="UniProtKB-KW"/>
</dbReference>
<dbReference type="InterPro" id="IPR029055">
    <property type="entry name" value="Ntn_hydrolases_N"/>
</dbReference>
<name>A0ABW3NIF9_9BACI</name>
<dbReference type="CDD" id="cd01913">
    <property type="entry name" value="protease_HslV"/>
    <property type="match status" value="1"/>
</dbReference>
<comment type="function">
    <text evidence="8">Protease subunit of a proteasome-like degradation complex believed to be a general protein degrading machinery.</text>
</comment>
<sequence>MDPHQMHATTIFAVQHDGKCAMSGDGQVTLGNSVIMKHSAKKVRTLYNGKVLAGFAGSVADAFTLFEKFEGKLQAFHGNLTRASVELAQEWRSDKVLRRLEAMLIVMNKESMYLVSGTGEVIEPDDGILAIGSGGNYALSAGRALLQKAPGLSAAEIAQTALEVAGDICVFTNDQITLEVLE</sequence>
<keyword evidence="8" id="KW-0021">Allosteric enzyme</keyword>
<evidence type="ECO:0000256" key="7">
    <source>
        <dbReference type="ARBA" id="ARBA00023053"/>
    </source>
</evidence>
<feature type="binding site" evidence="8">
    <location>
        <position position="166"/>
    </location>
    <ligand>
        <name>Na(+)</name>
        <dbReference type="ChEBI" id="CHEBI:29101"/>
    </ligand>
</feature>
<comment type="caution">
    <text evidence="9">The sequence shown here is derived from an EMBL/GenBank/DDBJ whole genome shotgun (WGS) entry which is preliminary data.</text>
</comment>
<evidence type="ECO:0000256" key="2">
    <source>
        <dbReference type="ARBA" id="ARBA00006053"/>
    </source>
</evidence>
<dbReference type="Gene3D" id="3.60.20.10">
    <property type="entry name" value="Glutamine Phosphoribosylpyrophosphate, subunit 1, domain 1"/>
    <property type="match status" value="1"/>
</dbReference>
<dbReference type="InterPro" id="IPR023333">
    <property type="entry name" value="Proteasome_suB-type"/>
</dbReference>
<evidence type="ECO:0000313" key="9">
    <source>
        <dbReference type="EMBL" id="MFD1067582.1"/>
    </source>
</evidence>
<accession>A0ABW3NIF9</accession>
<keyword evidence="8" id="KW-0888">Threonine protease</keyword>
<dbReference type="SUPFAM" id="SSF56235">
    <property type="entry name" value="N-terminal nucleophile aminohydrolases (Ntn hydrolases)"/>
    <property type="match status" value="1"/>
</dbReference>
<dbReference type="PROSITE" id="PS51476">
    <property type="entry name" value="PROTEASOME_BETA_2"/>
    <property type="match status" value="1"/>
</dbReference>
<dbReference type="PANTHER" id="PTHR32194">
    <property type="entry name" value="METALLOPROTEASE TLDD"/>
    <property type="match status" value="1"/>
</dbReference>